<evidence type="ECO:0000256" key="5">
    <source>
        <dbReference type="ARBA" id="ARBA00022989"/>
    </source>
</evidence>
<dbReference type="Pfam" id="PF26314">
    <property type="entry name" value="MptA_B_family"/>
    <property type="match status" value="1"/>
</dbReference>
<organism evidence="9 10">
    <name type="scientific">Actinokineospora guangxiensis</name>
    <dbReference type="NCBI Taxonomy" id="1490288"/>
    <lineage>
        <taxon>Bacteria</taxon>
        <taxon>Bacillati</taxon>
        <taxon>Actinomycetota</taxon>
        <taxon>Actinomycetes</taxon>
        <taxon>Pseudonocardiales</taxon>
        <taxon>Pseudonocardiaceae</taxon>
        <taxon>Actinokineospora</taxon>
    </lineage>
</organism>
<dbReference type="GO" id="GO:0016757">
    <property type="term" value="F:glycosyltransferase activity"/>
    <property type="evidence" value="ECO:0007669"/>
    <property type="project" value="UniProtKB-KW"/>
</dbReference>
<feature type="transmembrane region" description="Helical" evidence="8">
    <location>
        <begin position="111"/>
        <end position="130"/>
    </location>
</feature>
<name>A0ABW0EQR1_9PSEU</name>
<evidence type="ECO:0000256" key="4">
    <source>
        <dbReference type="ARBA" id="ARBA00022692"/>
    </source>
</evidence>
<dbReference type="Proteomes" id="UP001596157">
    <property type="component" value="Unassembled WGS sequence"/>
</dbReference>
<feature type="transmembrane region" description="Helical" evidence="8">
    <location>
        <begin position="452"/>
        <end position="469"/>
    </location>
</feature>
<feature type="transmembrane region" description="Helical" evidence="8">
    <location>
        <begin position="197"/>
        <end position="218"/>
    </location>
</feature>
<feature type="transmembrane region" description="Helical" evidence="8">
    <location>
        <begin position="415"/>
        <end position="445"/>
    </location>
</feature>
<evidence type="ECO:0000256" key="8">
    <source>
        <dbReference type="SAM" id="Phobius"/>
    </source>
</evidence>
<evidence type="ECO:0000256" key="7">
    <source>
        <dbReference type="ARBA" id="ARBA00043987"/>
    </source>
</evidence>
<feature type="transmembrane region" description="Helical" evidence="8">
    <location>
        <begin position="36"/>
        <end position="58"/>
    </location>
</feature>
<dbReference type="NCBIfam" id="NF038066">
    <property type="entry name" value="MptB"/>
    <property type="match status" value="1"/>
</dbReference>
<feature type="transmembrane region" description="Helical" evidence="8">
    <location>
        <begin position="356"/>
        <end position="375"/>
    </location>
</feature>
<evidence type="ECO:0000256" key="2">
    <source>
        <dbReference type="ARBA" id="ARBA00022676"/>
    </source>
</evidence>
<feature type="transmembrane region" description="Helical" evidence="8">
    <location>
        <begin position="313"/>
        <end position="336"/>
    </location>
</feature>
<comment type="caution">
    <text evidence="9">The sequence shown here is derived from an EMBL/GenBank/DDBJ whole genome shotgun (WGS) entry which is preliminary data.</text>
</comment>
<gene>
    <name evidence="9" type="primary">mptB</name>
    <name evidence="9" type="ORF">ACFPM7_15210</name>
</gene>
<protein>
    <submittedName>
        <fullName evidence="9">Polyprenol phosphomannose-dependent alpha 1,6 mannosyltransferase MptB</fullName>
    </submittedName>
</protein>
<dbReference type="InterPro" id="IPR049829">
    <property type="entry name" value="MptA/B-like"/>
</dbReference>
<sequence>MTAAAPTPDTDASLVADEPVPAVPAATKPPLPVRTIALGVVGSVMVLLGAFGAGGVLARDPVLGHGPLSWVRFGHGQMLATLVLYTGFLLMVWAWVRLGRHVLAGRVGSRPVLVAAACWAAPLLIAPPLFTRDVFSYLAQGALPLYGMDPYKVGPLALSVPELVQNVHPFWQSTPAPYGPLFIALAKGIVSLTGTNMILGVILTRLVLMVGLVGLLWALPRLVKHLGGSLPVTLWLAIAGPMTVVHLVGGPHNDLLMVGLLAAGTVCVLERKHVLGIVLVTLGAAVKATALVALPFLVWVWAGHLSSTPVRNFVRAICAAVATFLVTFVGVTFLSLGALDLGWINGLQAPTMIVNWLSLPTAVGEVIHTVVSLFVDANKSWFINIVRGIGAVVFVVIAARQWWRSREGGPDAVRRMAFVLLLLAVLSPTMLPWYLSWGFVIAAALAWKQRQLAILVAVGVFLVLTFSPGGEDLLYNWPFIAGAVAVSVLAGISLVRPDPLRLFRDDDELASV</sequence>
<feature type="transmembrane region" description="Helical" evidence="8">
    <location>
        <begin position="475"/>
        <end position="495"/>
    </location>
</feature>
<evidence type="ECO:0000313" key="9">
    <source>
        <dbReference type="EMBL" id="MFC5288409.1"/>
    </source>
</evidence>
<feature type="transmembrane region" description="Helical" evidence="8">
    <location>
        <begin position="274"/>
        <end position="301"/>
    </location>
</feature>
<proteinExistence type="inferred from homology"/>
<evidence type="ECO:0000256" key="1">
    <source>
        <dbReference type="ARBA" id="ARBA00004141"/>
    </source>
</evidence>
<evidence type="ECO:0000313" key="10">
    <source>
        <dbReference type="Proteomes" id="UP001596157"/>
    </source>
</evidence>
<keyword evidence="3" id="KW-0808">Transferase</keyword>
<feature type="transmembrane region" description="Helical" evidence="8">
    <location>
        <begin position="230"/>
        <end position="249"/>
    </location>
</feature>
<keyword evidence="5 8" id="KW-1133">Transmembrane helix</keyword>
<evidence type="ECO:0000256" key="6">
    <source>
        <dbReference type="ARBA" id="ARBA00023136"/>
    </source>
</evidence>
<feature type="transmembrane region" description="Helical" evidence="8">
    <location>
        <begin position="382"/>
        <end position="403"/>
    </location>
</feature>
<keyword evidence="10" id="KW-1185">Reference proteome</keyword>
<keyword evidence="6 8" id="KW-0472">Membrane</keyword>
<dbReference type="EMBL" id="JBHSKF010000006">
    <property type="protein sequence ID" value="MFC5288409.1"/>
    <property type="molecule type" value="Genomic_DNA"/>
</dbReference>
<keyword evidence="2 9" id="KW-0328">Glycosyltransferase</keyword>
<evidence type="ECO:0000256" key="3">
    <source>
        <dbReference type="ARBA" id="ARBA00022679"/>
    </source>
</evidence>
<comment type="similarity">
    <text evidence="7">Belongs to the MptA/B family.</text>
</comment>
<reference evidence="10" key="1">
    <citation type="journal article" date="2019" name="Int. J. Syst. Evol. Microbiol.">
        <title>The Global Catalogue of Microorganisms (GCM) 10K type strain sequencing project: providing services to taxonomists for standard genome sequencing and annotation.</title>
        <authorList>
            <consortium name="The Broad Institute Genomics Platform"/>
            <consortium name="The Broad Institute Genome Sequencing Center for Infectious Disease"/>
            <person name="Wu L."/>
            <person name="Ma J."/>
        </authorList>
    </citation>
    <scope>NUCLEOTIDE SEQUENCE [LARGE SCALE GENOMIC DNA]</scope>
    <source>
        <strain evidence="10">CCUG 59778</strain>
    </source>
</reference>
<dbReference type="RefSeq" id="WP_378248259.1">
    <property type="nucleotide sequence ID" value="NZ_JBHSKF010000006.1"/>
</dbReference>
<keyword evidence="4 8" id="KW-0812">Transmembrane</keyword>
<accession>A0ABW0EQR1</accession>
<feature type="transmembrane region" description="Helical" evidence="8">
    <location>
        <begin position="78"/>
        <end position="99"/>
    </location>
</feature>
<comment type="subcellular location">
    <subcellularLocation>
        <location evidence="1">Membrane</location>
        <topology evidence="1">Multi-pass membrane protein</topology>
    </subcellularLocation>
</comment>